<feature type="binding site" evidence="13">
    <location>
        <begin position="63"/>
        <end position="69"/>
    </location>
    <ligand>
        <name>substrate</name>
    </ligand>
</feature>
<dbReference type="Pfam" id="PF00383">
    <property type="entry name" value="dCMP_cyt_deam_1"/>
    <property type="match status" value="1"/>
</dbReference>
<dbReference type="GO" id="GO:0042802">
    <property type="term" value="F:identical protein binding"/>
    <property type="evidence" value="ECO:0007669"/>
    <property type="project" value="UniProtKB-ARBA"/>
</dbReference>
<evidence type="ECO:0000256" key="5">
    <source>
        <dbReference type="ARBA" id="ARBA00018266"/>
    </source>
</evidence>
<dbReference type="KEGG" id="fli:Fleli_1557"/>
<dbReference type="PATRIC" id="fig|880071.3.peg.1537"/>
<dbReference type="GO" id="GO:0055086">
    <property type="term" value="P:nucleobase-containing small molecule metabolic process"/>
    <property type="evidence" value="ECO:0007669"/>
    <property type="project" value="UniProtKB-ARBA"/>
</dbReference>
<dbReference type="PROSITE" id="PS51747">
    <property type="entry name" value="CYT_DCMP_DEAMINASES_2"/>
    <property type="match status" value="1"/>
</dbReference>
<keyword evidence="6 14" id="KW-0479">Metal-binding</keyword>
<dbReference type="GO" id="GO:0008270">
    <property type="term" value="F:zinc ion binding"/>
    <property type="evidence" value="ECO:0007669"/>
    <property type="project" value="UniProtKB-UniRule"/>
</dbReference>
<keyword evidence="18" id="KW-1185">Reference proteome</keyword>
<dbReference type="InterPro" id="IPR002125">
    <property type="entry name" value="CMP_dCMP_dom"/>
</dbReference>
<dbReference type="CDD" id="cd01283">
    <property type="entry name" value="cytidine_deaminase"/>
    <property type="match status" value="1"/>
</dbReference>
<dbReference type="GO" id="GO:0072527">
    <property type="term" value="P:pyrimidine-containing compound metabolic process"/>
    <property type="evidence" value="ECO:0007669"/>
    <property type="project" value="UniProtKB-ARBA"/>
</dbReference>
<organism evidence="17 18">
    <name type="scientific">Bernardetia litoralis (strain ATCC 23117 / DSM 6794 / NBRC 15988 / NCIMB 1366 / Fx l1 / Sio-4)</name>
    <name type="common">Flexibacter litoralis</name>
    <dbReference type="NCBI Taxonomy" id="880071"/>
    <lineage>
        <taxon>Bacteria</taxon>
        <taxon>Pseudomonadati</taxon>
        <taxon>Bacteroidota</taxon>
        <taxon>Cytophagia</taxon>
        <taxon>Cytophagales</taxon>
        <taxon>Bernardetiaceae</taxon>
        <taxon>Bernardetia</taxon>
    </lineage>
</organism>
<evidence type="ECO:0000256" key="15">
    <source>
        <dbReference type="RuleBase" id="RU364006"/>
    </source>
</evidence>
<dbReference type="OrthoDB" id="9795347at2"/>
<proteinExistence type="inferred from homology"/>
<evidence type="ECO:0000256" key="12">
    <source>
        <dbReference type="PIRSR" id="PIRSR606262-1"/>
    </source>
</evidence>
<evidence type="ECO:0000256" key="8">
    <source>
        <dbReference type="ARBA" id="ARBA00022833"/>
    </source>
</evidence>
<evidence type="ECO:0000256" key="2">
    <source>
        <dbReference type="ARBA" id="ARBA00003949"/>
    </source>
</evidence>
<feature type="domain" description="CMP/dCMP-type deaminase" evidence="16">
    <location>
        <begin position="22"/>
        <end position="159"/>
    </location>
</feature>
<protein>
    <recommendedName>
        <fullName evidence="5 15">Cytidine deaminase</fullName>
        <ecNumber evidence="4 15">3.5.4.5</ecNumber>
    </recommendedName>
    <alternativeName>
        <fullName evidence="9 15">Cytidine aminohydrolase</fullName>
    </alternativeName>
</protein>
<dbReference type="InterPro" id="IPR050202">
    <property type="entry name" value="Cyt/Deoxycyt_deaminase"/>
</dbReference>
<dbReference type="AlphaFoldDB" id="I4AJ41"/>
<evidence type="ECO:0000256" key="1">
    <source>
        <dbReference type="ARBA" id="ARBA00001947"/>
    </source>
</evidence>
<dbReference type="SUPFAM" id="SSF53927">
    <property type="entry name" value="Cytidine deaminase-like"/>
    <property type="match status" value="1"/>
</dbReference>
<evidence type="ECO:0000256" key="7">
    <source>
        <dbReference type="ARBA" id="ARBA00022801"/>
    </source>
</evidence>
<evidence type="ECO:0000256" key="10">
    <source>
        <dbReference type="ARBA" id="ARBA00049252"/>
    </source>
</evidence>
<keyword evidence="8 14" id="KW-0862">Zinc</keyword>
<dbReference type="PANTHER" id="PTHR11644">
    <property type="entry name" value="CYTIDINE DEAMINASE"/>
    <property type="match status" value="1"/>
</dbReference>
<evidence type="ECO:0000256" key="9">
    <source>
        <dbReference type="ARBA" id="ARBA00032005"/>
    </source>
</evidence>
<comment type="similarity">
    <text evidence="3 15">Belongs to the cytidine and deoxycytidylate deaminase family.</text>
</comment>
<sequence>MSKIHQIQIEITVFENENELSKQDLFLLNEAREATKRAYAPYSKFSVGAAIQLQNGEIILGSNQENAAYPSGLCAERTAIFSASTQFPNEIIETIAIAAKPKESIDFIAISPCGSCRQVMSEYENKQNKPIRMIMEGENKSIYIVSSIANLLPLKFSKKSLDKKV</sequence>
<dbReference type="Proteomes" id="UP000006054">
    <property type="component" value="Chromosome"/>
</dbReference>
<evidence type="ECO:0000256" key="6">
    <source>
        <dbReference type="ARBA" id="ARBA00022723"/>
    </source>
</evidence>
<comment type="cofactor">
    <cofactor evidence="1 14 15">
        <name>Zn(2+)</name>
        <dbReference type="ChEBI" id="CHEBI:29105"/>
    </cofactor>
</comment>
<name>I4AJ41_BERLS</name>
<comment type="function">
    <text evidence="2 15">This enzyme scavenges exogenous and endogenous cytidine and 2'-deoxycytidine for UMP synthesis.</text>
</comment>
<feature type="binding site" evidence="14">
    <location>
        <position position="113"/>
    </location>
    <ligand>
        <name>Zn(2+)</name>
        <dbReference type="ChEBI" id="CHEBI:29105"/>
        <note>catalytic</note>
    </ligand>
</feature>
<evidence type="ECO:0000256" key="11">
    <source>
        <dbReference type="ARBA" id="ARBA00049558"/>
    </source>
</evidence>
<dbReference type="EMBL" id="CP003345">
    <property type="protein sequence ID" value="AFM03976.1"/>
    <property type="molecule type" value="Genomic_DNA"/>
</dbReference>
<evidence type="ECO:0000259" key="16">
    <source>
        <dbReference type="PROSITE" id="PS51747"/>
    </source>
</evidence>
<dbReference type="GO" id="GO:0004126">
    <property type="term" value="F:cytidine deaminase activity"/>
    <property type="evidence" value="ECO:0007669"/>
    <property type="project" value="UniProtKB-UniRule"/>
</dbReference>
<dbReference type="PANTHER" id="PTHR11644:SF2">
    <property type="entry name" value="CYTIDINE DEAMINASE"/>
    <property type="match status" value="1"/>
</dbReference>
<dbReference type="InterPro" id="IPR016193">
    <property type="entry name" value="Cytidine_deaminase-like"/>
</dbReference>
<dbReference type="GO" id="GO:0005829">
    <property type="term" value="C:cytosol"/>
    <property type="evidence" value="ECO:0007669"/>
    <property type="project" value="TreeGrafter"/>
</dbReference>
<comment type="catalytic activity">
    <reaction evidence="10 15">
        <text>2'-deoxycytidine + H2O + H(+) = 2'-deoxyuridine + NH4(+)</text>
        <dbReference type="Rhea" id="RHEA:13433"/>
        <dbReference type="ChEBI" id="CHEBI:15377"/>
        <dbReference type="ChEBI" id="CHEBI:15378"/>
        <dbReference type="ChEBI" id="CHEBI:15698"/>
        <dbReference type="ChEBI" id="CHEBI:16450"/>
        <dbReference type="ChEBI" id="CHEBI:28938"/>
        <dbReference type="EC" id="3.5.4.5"/>
    </reaction>
</comment>
<dbReference type="RefSeq" id="WP_014797433.1">
    <property type="nucleotide sequence ID" value="NC_018018.1"/>
</dbReference>
<reference evidence="18" key="1">
    <citation type="submission" date="2012-06" db="EMBL/GenBank/DDBJ databases">
        <title>The complete genome of Flexibacter litoralis DSM 6794.</title>
        <authorList>
            <person name="Lucas S."/>
            <person name="Copeland A."/>
            <person name="Lapidus A."/>
            <person name="Glavina del Rio T."/>
            <person name="Dalin E."/>
            <person name="Tice H."/>
            <person name="Bruce D."/>
            <person name="Goodwin L."/>
            <person name="Pitluck S."/>
            <person name="Peters L."/>
            <person name="Ovchinnikova G."/>
            <person name="Lu M."/>
            <person name="Kyrpides N."/>
            <person name="Mavromatis K."/>
            <person name="Ivanova N."/>
            <person name="Brettin T."/>
            <person name="Detter J.C."/>
            <person name="Han C."/>
            <person name="Larimer F."/>
            <person name="Land M."/>
            <person name="Hauser L."/>
            <person name="Markowitz V."/>
            <person name="Cheng J.-F."/>
            <person name="Hugenholtz P."/>
            <person name="Woyke T."/>
            <person name="Wu D."/>
            <person name="Spring S."/>
            <person name="Lang E."/>
            <person name="Kopitz M."/>
            <person name="Brambilla E."/>
            <person name="Klenk H.-P."/>
            <person name="Eisen J.A."/>
        </authorList>
    </citation>
    <scope>NUCLEOTIDE SEQUENCE [LARGE SCALE GENOMIC DNA]</scope>
    <source>
        <strain evidence="18">ATCC 23117 / DSM 6794 / NBRC 15988 / NCIMB 1366 / Sio-4</strain>
    </source>
</reference>
<evidence type="ECO:0000313" key="18">
    <source>
        <dbReference type="Proteomes" id="UP000006054"/>
    </source>
</evidence>
<dbReference type="InterPro" id="IPR016192">
    <property type="entry name" value="APOBEC/CMP_deaminase_Zn-bd"/>
</dbReference>
<comment type="catalytic activity">
    <reaction evidence="11 15">
        <text>cytidine + H2O + H(+) = uridine + NH4(+)</text>
        <dbReference type="Rhea" id="RHEA:16069"/>
        <dbReference type="ChEBI" id="CHEBI:15377"/>
        <dbReference type="ChEBI" id="CHEBI:15378"/>
        <dbReference type="ChEBI" id="CHEBI:16704"/>
        <dbReference type="ChEBI" id="CHEBI:17562"/>
        <dbReference type="ChEBI" id="CHEBI:28938"/>
        <dbReference type="EC" id="3.5.4.5"/>
    </reaction>
</comment>
<evidence type="ECO:0000256" key="3">
    <source>
        <dbReference type="ARBA" id="ARBA00006576"/>
    </source>
</evidence>
<dbReference type="eggNOG" id="COG0295">
    <property type="taxonomic scope" value="Bacteria"/>
</dbReference>
<feature type="binding site" evidence="14">
    <location>
        <position position="116"/>
    </location>
    <ligand>
        <name>Zn(2+)</name>
        <dbReference type="ChEBI" id="CHEBI:29105"/>
        <note>catalytic</note>
    </ligand>
</feature>
<dbReference type="Gene3D" id="3.40.140.10">
    <property type="entry name" value="Cytidine Deaminase, domain 2"/>
    <property type="match status" value="1"/>
</dbReference>
<evidence type="ECO:0000256" key="4">
    <source>
        <dbReference type="ARBA" id="ARBA00012783"/>
    </source>
</evidence>
<dbReference type="PROSITE" id="PS00903">
    <property type="entry name" value="CYT_DCMP_DEAMINASES_1"/>
    <property type="match status" value="1"/>
</dbReference>
<keyword evidence="7 15" id="KW-0378">Hydrolase</keyword>
<evidence type="ECO:0000313" key="17">
    <source>
        <dbReference type="EMBL" id="AFM03976.1"/>
    </source>
</evidence>
<dbReference type="STRING" id="880071.Fleli_1557"/>
<dbReference type="NCBIfam" id="NF004064">
    <property type="entry name" value="PRK05578.1"/>
    <property type="match status" value="1"/>
</dbReference>
<feature type="binding site" evidence="14">
    <location>
        <position position="74"/>
    </location>
    <ligand>
        <name>Zn(2+)</name>
        <dbReference type="ChEBI" id="CHEBI:29105"/>
        <note>catalytic</note>
    </ligand>
</feature>
<dbReference type="HOGENOM" id="CLU_097262_1_0_10"/>
<dbReference type="EC" id="3.5.4.5" evidence="4 15"/>
<dbReference type="NCBIfam" id="TIGR01354">
    <property type="entry name" value="cyt_deam_tetra"/>
    <property type="match status" value="1"/>
</dbReference>
<gene>
    <name evidence="17" type="ordered locus">Fleli_1557</name>
</gene>
<evidence type="ECO:0000256" key="14">
    <source>
        <dbReference type="PIRSR" id="PIRSR606262-3"/>
    </source>
</evidence>
<evidence type="ECO:0000256" key="13">
    <source>
        <dbReference type="PIRSR" id="PIRSR606262-2"/>
    </source>
</evidence>
<accession>I4AJ41</accession>
<feature type="active site" description="Proton donor" evidence="12">
    <location>
        <position position="76"/>
    </location>
</feature>
<dbReference type="InterPro" id="IPR006262">
    <property type="entry name" value="Cyt_deam_tetra"/>
</dbReference>